<dbReference type="Gene3D" id="3.90.1140.10">
    <property type="entry name" value="Cyclic phosphodiesterase"/>
    <property type="match status" value="1"/>
</dbReference>
<dbReference type="InterPro" id="IPR004175">
    <property type="entry name" value="RNA_CPDase"/>
</dbReference>
<dbReference type="InterPro" id="IPR014051">
    <property type="entry name" value="Phosphoesterase_HXTX"/>
</dbReference>
<dbReference type="InterPro" id="IPR009097">
    <property type="entry name" value="Cyclic_Pdiesterase"/>
</dbReference>
<feature type="active site" description="Proton acceptor" evidence="2">
    <location>
        <position position="130"/>
    </location>
</feature>
<evidence type="ECO:0000256" key="1">
    <source>
        <dbReference type="ARBA" id="ARBA00022801"/>
    </source>
</evidence>
<dbReference type="HAMAP" id="MF_01940">
    <property type="entry name" value="RNA_CPDase"/>
    <property type="match status" value="1"/>
</dbReference>
<gene>
    <name evidence="4" type="ORF">A3F84_29065</name>
</gene>
<feature type="active site" description="Proton donor" evidence="2">
    <location>
        <position position="43"/>
    </location>
</feature>
<keyword evidence="4" id="KW-0436">Ligase</keyword>
<reference evidence="4 5" key="1">
    <citation type="journal article" date="2016" name="Nat. Commun.">
        <title>Thousands of microbial genomes shed light on interconnected biogeochemical processes in an aquifer system.</title>
        <authorList>
            <person name="Anantharaman K."/>
            <person name="Brown C.T."/>
            <person name="Hug L.A."/>
            <person name="Sharon I."/>
            <person name="Castelle C.J."/>
            <person name="Probst A.J."/>
            <person name="Thomas B.C."/>
            <person name="Singh A."/>
            <person name="Wilkins M.J."/>
            <person name="Karaoz U."/>
            <person name="Brodie E.L."/>
            <person name="Williams K.H."/>
            <person name="Hubbard S.S."/>
            <person name="Banfield J.F."/>
        </authorList>
    </citation>
    <scope>NUCLEOTIDE SEQUENCE [LARGE SCALE GENOMIC DNA]</scope>
    <source>
        <strain evidence="5">RIFCSPLOWO2_12_FULL_64_10</strain>
    </source>
</reference>
<evidence type="ECO:0000313" key="4">
    <source>
        <dbReference type="EMBL" id="OGG49545.1"/>
    </source>
</evidence>
<dbReference type="SUPFAM" id="SSF55144">
    <property type="entry name" value="LigT-like"/>
    <property type="match status" value="1"/>
</dbReference>
<organism evidence="4 5">
    <name type="scientific">Handelsmanbacteria sp. (strain RIFCSPLOWO2_12_FULL_64_10)</name>
    <dbReference type="NCBI Taxonomy" id="1817868"/>
    <lineage>
        <taxon>Bacteria</taxon>
        <taxon>Candidatus Handelsmaniibacteriota</taxon>
    </lineage>
</organism>
<dbReference type="GO" id="GO:0008664">
    <property type="term" value="F:RNA 2',3'-cyclic 3'-phosphodiesterase activity"/>
    <property type="evidence" value="ECO:0007669"/>
    <property type="project" value="UniProtKB-EC"/>
</dbReference>
<evidence type="ECO:0000259" key="3">
    <source>
        <dbReference type="Pfam" id="PF02834"/>
    </source>
</evidence>
<evidence type="ECO:0000256" key="2">
    <source>
        <dbReference type="HAMAP-Rule" id="MF_01940"/>
    </source>
</evidence>
<comment type="similarity">
    <text evidence="2">Belongs to the 2H phosphoesterase superfamily. ThpR family.</text>
</comment>
<dbReference type="GO" id="GO:0016874">
    <property type="term" value="F:ligase activity"/>
    <property type="evidence" value="ECO:0007669"/>
    <property type="project" value="UniProtKB-KW"/>
</dbReference>
<evidence type="ECO:0000313" key="5">
    <source>
        <dbReference type="Proteomes" id="UP000178606"/>
    </source>
</evidence>
<feature type="short sequence motif" description="HXTX 1" evidence="2">
    <location>
        <begin position="43"/>
        <end position="46"/>
    </location>
</feature>
<proteinExistence type="inferred from homology"/>
<sequence>MAAIRTFIAVALTGEVRPWVARRMEDLRPRAQGIRWASPENLHLTLRFLGDVEEGQMPEVHQAVRSAAEGVSPFAIRPGAFGAFPNAQRPRVLYVSLEGDVERLGGLQRRIENELVGRGFPKEDRPFSPHLTIGRAMRDRRGPIDLPPTSAGTAPEMVVREVLVMKSDLRPEGPIYTPMASVNLK</sequence>
<comment type="caution">
    <text evidence="4">The sequence shown here is derived from an EMBL/GenBank/DDBJ whole genome shotgun (WGS) entry which is preliminary data.</text>
</comment>
<comment type="function">
    <text evidence="2">Hydrolyzes RNA 2',3'-cyclic phosphodiester to an RNA 2'-phosphomonoester.</text>
</comment>
<feature type="domain" description="Phosphoesterase HXTX" evidence="3">
    <location>
        <begin position="13"/>
        <end position="94"/>
    </location>
</feature>
<feature type="domain" description="Phosphoesterase HXTX" evidence="3">
    <location>
        <begin position="102"/>
        <end position="176"/>
    </location>
</feature>
<accession>A0A1F6CK86</accession>
<dbReference type="PANTHER" id="PTHR35561:SF1">
    <property type="entry name" value="RNA 2',3'-CYCLIC PHOSPHODIESTERASE"/>
    <property type="match status" value="1"/>
</dbReference>
<dbReference type="PANTHER" id="PTHR35561">
    <property type="entry name" value="RNA 2',3'-CYCLIC PHOSPHODIESTERASE"/>
    <property type="match status" value="1"/>
</dbReference>
<feature type="short sequence motif" description="HXTX 2" evidence="2">
    <location>
        <begin position="130"/>
        <end position="133"/>
    </location>
</feature>
<keyword evidence="1 2" id="KW-0378">Hydrolase</keyword>
<dbReference type="EC" id="3.1.4.58" evidence="2"/>
<protein>
    <recommendedName>
        <fullName evidence="2">RNA 2',3'-cyclic phosphodiesterase</fullName>
        <shortName evidence="2">RNA 2',3'-CPDase</shortName>
        <ecNumber evidence="2">3.1.4.58</ecNumber>
    </recommendedName>
</protein>
<comment type="catalytic activity">
    <reaction evidence="2">
        <text>a 3'-end 2',3'-cyclophospho-ribonucleotide-RNA + H2O = a 3'-end 2'-phospho-ribonucleotide-RNA + H(+)</text>
        <dbReference type="Rhea" id="RHEA:11828"/>
        <dbReference type="Rhea" id="RHEA-COMP:10464"/>
        <dbReference type="Rhea" id="RHEA-COMP:17353"/>
        <dbReference type="ChEBI" id="CHEBI:15377"/>
        <dbReference type="ChEBI" id="CHEBI:15378"/>
        <dbReference type="ChEBI" id="CHEBI:83064"/>
        <dbReference type="ChEBI" id="CHEBI:173113"/>
        <dbReference type="EC" id="3.1.4.58"/>
    </reaction>
</comment>
<name>A0A1F6CK86_HANXR</name>
<dbReference type="EMBL" id="MFKF01000229">
    <property type="protein sequence ID" value="OGG49545.1"/>
    <property type="molecule type" value="Genomic_DNA"/>
</dbReference>
<dbReference type="Proteomes" id="UP000178606">
    <property type="component" value="Unassembled WGS sequence"/>
</dbReference>
<dbReference type="NCBIfam" id="TIGR02258">
    <property type="entry name" value="2_5_ligase"/>
    <property type="match status" value="1"/>
</dbReference>
<dbReference type="Pfam" id="PF02834">
    <property type="entry name" value="LigT_PEase"/>
    <property type="match status" value="2"/>
</dbReference>
<dbReference type="GO" id="GO:0004113">
    <property type="term" value="F:2',3'-cyclic-nucleotide 3'-phosphodiesterase activity"/>
    <property type="evidence" value="ECO:0007669"/>
    <property type="project" value="InterPro"/>
</dbReference>
<dbReference type="AlphaFoldDB" id="A0A1F6CK86"/>